<feature type="transmembrane region" description="Helical" evidence="1">
    <location>
        <begin position="73"/>
        <end position="91"/>
    </location>
</feature>
<dbReference type="Pfam" id="PF09945">
    <property type="entry name" value="DUF2177"/>
    <property type="match status" value="1"/>
</dbReference>
<organism evidence="2 3">
    <name type="scientific">Rhizobium daejeonense</name>
    <dbReference type="NCBI Taxonomy" id="240521"/>
    <lineage>
        <taxon>Bacteria</taxon>
        <taxon>Pseudomonadati</taxon>
        <taxon>Pseudomonadota</taxon>
        <taxon>Alphaproteobacteria</taxon>
        <taxon>Hyphomicrobiales</taxon>
        <taxon>Rhizobiaceae</taxon>
        <taxon>Rhizobium/Agrobacterium group</taxon>
        <taxon>Rhizobium</taxon>
    </lineage>
</organism>
<evidence type="ECO:0000313" key="2">
    <source>
        <dbReference type="EMBL" id="NGO65786.1"/>
    </source>
</evidence>
<dbReference type="AlphaFoldDB" id="A0A6M1SGA7"/>
<dbReference type="Proteomes" id="UP000477849">
    <property type="component" value="Unassembled WGS sequence"/>
</dbReference>
<feature type="transmembrane region" description="Helical" evidence="1">
    <location>
        <begin position="111"/>
        <end position="132"/>
    </location>
</feature>
<dbReference type="EMBL" id="JAAKZH010000007">
    <property type="protein sequence ID" value="NGO65786.1"/>
    <property type="molecule type" value="Genomic_DNA"/>
</dbReference>
<proteinExistence type="predicted"/>
<feature type="transmembrane region" description="Helical" evidence="1">
    <location>
        <begin position="5"/>
        <end position="23"/>
    </location>
</feature>
<name>A0A6M1SGA7_9HYPH</name>
<keyword evidence="1" id="KW-0472">Membrane</keyword>
<keyword evidence="1" id="KW-1133">Transmembrane helix</keyword>
<protein>
    <submittedName>
        <fullName evidence="2">DUF2177 family protein</fullName>
    </submittedName>
</protein>
<keyword evidence="1" id="KW-0812">Transmembrane</keyword>
<sequence>MPTPLIAYLSAAVAFFGLDYIWLSRVAIGFYRSEIGDLLRDKPNMMAAAAFYLFYIGGIVYFAVMPGLQKESLAVACLNGALLGLVAYGTYDATNLATLKNWTLHVSVVDVLWGAILTAIAASSGYLVSSYFKG</sequence>
<dbReference type="RefSeq" id="WP_163898149.1">
    <property type="nucleotide sequence ID" value="NZ_CP048425.1"/>
</dbReference>
<keyword evidence="3" id="KW-1185">Reference proteome</keyword>
<dbReference type="InterPro" id="IPR018687">
    <property type="entry name" value="DUF2177_membr"/>
</dbReference>
<accession>A0A6M1SGA7</accession>
<gene>
    <name evidence="2" type="ORF">G6N76_19110</name>
</gene>
<evidence type="ECO:0000256" key="1">
    <source>
        <dbReference type="SAM" id="Phobius"/>
    </source>
</evidence>
<comment type="caution">
    <text evidence="2">The sequence shown here is derived from an EMBL/GenBank/DDBJ whole genome shotgun (WGS) entry which is preliminary data.</text>
</comment>
<feature type="transmembrane region" description="Helical" evidence="1">
    <location>
        <begin position="43"/>
        <end position="64"/>
    </location>
</feature>
<evidence type="ECO:0000313" key="3">
    <source>
        <dbReference type="Proteomes" id="UP000477849"/>
    </source>
</evidence>
<reference evidence="2 3" key="1">
    <citation type="submission" date="2020-02" db="EMBL/GenBank/DDBJ databases">
        <title>Genome sequence of the type strain CCBAU10050 of Rhizobium daejeonense.</title>
        <authorList>
            <person name="Gao J."/>
            <person name="Sun J."/>
        </authorList>
    </citation>
    <scope>NUCLEOTIDE SEQUENCE [LARGE SCALE GENOMIC DNA]</scope>
    <source>
        <strain evidence="2 3">CCBAU10050</strain>
    </source>
</reference>